<keyword evidence="1" id="KW-0472">Membrane</keyword>
<evidence type="ECO:0000313" key="2">
    <source>
        <dbReference type="EMBL" id="KAK4500381.1"/>
    </source>
</evidence>
<accession>A0ABR0EGJ5</accession>
<keyword evidence="1" id="KW-0812">Transmembrane</keyword>
<reference evidence="2 3" key="1">
    <citation type="journal article" date="2023" name="G3 (Bethesda)">
        <title>A chromosome-level genome assembly of Zasmidium syzygii isolated from banana leaves.</title>
        <authorList>
            <person name="van Westerhoven A.C."/>
            <person name="Mehrabi R."/>
            <person name="Talebi R."/>
            <person name="Steentjes M.B.F."/>
            <person name="Corcolon B."/>
            <person name="Chong P.A."/>
            <person name="Kema G.H.J."/>
            <person name="Seidl M.F."/>
        </authorList>
    </citation>
    <scope>NUCLEOTIDE SEQUENCE [LARGE SCALE GENOMIC DNA]</scope>
    <source>
        <strain evidence="2 3">P124</strain>
    </source>
</reference>
<dbReference type="Proteomes" id="UP001305779">
    <property type="component" value="Unassembled WGS sequence"/>
</dbReference>
<keyword evidence="1" id="KW-1133">Transmembrane helix</keyword>
<gene>
    <name evidence="2" type="ORF">PRZ48_008570</name>
</gene>
<dbReference type="InterPro" id="IPR027417">
    <property type="entry name" value="P-loop_NTPase"/>
</dbReference>
<organism evidence="2 3">
    <name type="scientific">Zasmidium cellare</name>
    <name type="common">Wine cellar mold</name>
    <name type="synonym">Racodium cellare</name>
    <dbReference type="NCBI Taxonomy" id="395010"/>
    <lineage>
        <taxon>Eukaryota</taxon>
        <taxon>Fungi</taxon>
        <taxon>Dikarya</taxon>
        <taxon>Ascomycota</taxon>
        <taxon>Pezizomycotina</taxon>
        <taxon>Dothideomycetes</taxon>
        <taxon>Dothideomycetidae</taxon>
        <taxon>Mycosphaerellales</taxon>
        <taxon>Mycosphaerellaceae</taxon>
        <taxon>Zasmidium</taxon>
    </lineage>
</organism>
<dbReference type="PANTHER" id="PTHR36978">
    <property type="entry name" value="P-LOOP CONTAINING NUCLEOTIDE TRIPHOSPHATE HYDROLASE"/>
    <property type="match status" value="1"/>
</dbReference>
<dbReference type="PANTHER" id="PTHR36978:SF3">
    <property type="entry name" value="P-LOOP CONTAINING NUCLEOSIDE TRIPHOSPHATE HYDROLASE PROTEIN"/>
    <property type="match status" value="1"/>
</dbReference>
<evidence type="ECO:0000256" key="1">
    <source>
        <dbReference type="SAM" id="Phobius"/>
    </source>
</evidence>
<comment type="caution">
    <text evidence="2">The sequence shown here is derived from an EMBL/GenBank/DDBJ whole genome shotgun (WGS) entry which is preliminary data.</text>
</comment>
<dbReference type="Gene3D" id="3.40.50.300">
    <property type="entry name" value="P-loop containing nucleotide triphosphate hydrolases"/>
    <property type="match status" value="1"/>
</dbReference>
<sequence>MGQTPSHPQPNARLQVIAAGLPRTGTTSLSLALSILLNGPVYHAGIQHILSYPDEKPLRRAIKLLERTPYRNASDRQVVEDTLKGLFDSGYVAVADSPYAQFTPELLHLYPHTIVLCTTRPTQPWLHSLSQLLRAGSLATTYKTALVPIARLFPTYTPLLTSTRWKEIYSHPDGSPMEMYEVPERHVEWLKEVVPKERLFFVDVREGWGPICEALGMEVPEGVPFPRVNDGDEVVRIAREFVRRGMVRWAVVGSVLVVLGAVMWGIWWKST</sequence>
<name>A0ABR0EGJ5_ZASCE</name>
<evidence type="ECO:0000313" key="3">
    <source>
        <dbReference type="Proteomes" id="UP001305779"/>
    </source>
</evidence>
<dbReference type="Pfam" id="PF17784">
    <property type="entry name" value="Sulfotransfer_4"/>
    <property type="match status" value="1"/>
</dbReference>
<proteinExistence type="predicted"/>
<evidence type="ECO:0008006" key="4">
    <source>
        <dbReference type="Google" id="ProtNLM"/>
    </source>
</evidence>
<dbReference type="SUPFAM" id="SSF52540">
    <property type="entry name" value="P-loop containing nucleoside triphosphate hydrolases"/>
    <property type="match status" value="1"/>
</dbReference>
<dbReference type="InterPro" id="IPR040632">
    <property type="entry name" value="Sulfotransfer_4"/>
</dbReference>
<keyword evidence="3" id="KW-1185">Reference proteome</keyword>
<feature type="transmembrane region" description="Helical" evidence="1">
    <location>
        <begin position="246"/>
        <end position="267"/>
    </location>
</feature>
<protein>
    <recommendedName>
        <fullName evidence="4">NAD dependent epimerase/dehydratase</fullName>
    </recommendedName>
</protein>
<dbReference type="EMBL" id="JAXOVC010000006">
    <property type="protein sequence ID" value="KAK4500381.1"/>
    <property type="molecule type" value="Genomic_DNA"/>
</dbReference>